<reference evidence="7 8" key="1">
    <citation type="submission" date="2019-08" db="EMBL/GenBank/DDBJ databases">
        <title>Whole genome of Aphis craccivora.</title>
        <authorList>
            <person name="Voronova N.V."/>
            <person name="Shulinski R.S."/>
            <person name="Bandarenka Y.V."/>
            <person name="Zhorov D.G."/>
            <person name="Warner D."/>
        </authorList>
    </citation>
    <scope>NUCLEOTIDE SEQUENCE [LARGE SCALE GENOMIC DNA]</scope>
    <source>
        <strain evidence="7">180601</strain>
        <tissue evidence="7">Whole Body</tissue>
    </source>
</reference>
<keyword evidence="3 5" id="KW-1133">Transmembrane helix</keyword>
<evidence type="ECO:0000256" key="1">
    <source>
        <dbReference type="ARBA" id="ARBA00004141"/>
    </source>
</evidence>
<keyword evidence="2 5" id="KW-0812">Transmembrane</keyword>
<dbReference type="GO" id="GO:0015291">
    <property type="term" value="F:secondary active transmembrane transporter activity"/>
    <property type="evidence" value="ECO:0007669"/>
    <property type="project" value="UniProtKB-ARBA"/>
</dbReference>
<name>A0A6G0YR44_APHCR</name>
<feature type="transmembrane region" description="Helical" evidence="5">
    <location>
        <begin position="249"/>
        <end position="270"/>
    </location>
</feature>
<feature type="transmembrane region" description="Helical" evidence="5">
    <location>
        <begin position="135"/>
        <end position="158"/>
    </location>
</feature>
<keyword evidence="4 5" id="KW-0472">Membrane</keyword>
<dbReference type="InterPro" id="IPR011701">
    <property type="entry name" value="MFS"/>
</dbReference>
<evidence type="ECO:0000313" key="7">
    <source>
        <dbReference type="EMBL" id="KAF0760004.1"/>
    </source>
</evidence>
<dbReference type="GO" id="GO:0006820">
    <property type="term" value="P:monoatomic anion transport"/>
    <property type="evidence" value="ECO:0007669"/>
    <property type="project" value="TreeGrafter"/>
</dbReference>
<feature type="transmembrane region" description="Helical" evidence="5">
    <location>
        <begin position="282"/>
        <end position="302"/>
    </location>
</feature>
<gene>
    <name evidence="7" type="ORF">FWK35_00013339</name>
</gene>
<evidence type="ECO:0000256" key="4">
    <source>
        <dbReference type="ARBA" id="ARBA00023136"/>
    </source>
</evidence>
<dbReference type="FunFam" id="1.20.1250.20:FF:000452">
    <property type="entry name" value="sialin-like isoform X1"/>
    <property type="match status" value="1"/>
</dbReference>
<dbReference type="SUPFAM" id="SSF103473">
    <property type="entry name" value="MFS general substrate transporter"/>
    <property type="match status" value="1"/>
</dbReference>
<evidence type="ECO:0000256" key="2">
    <source>
        <dbReference type="ARBA" id="ARBA00022692"/>
    </source>
</evidence>
<evidence type="ECO:0000256" key="3">
    <source>
        <dbReference type="ARBA" id="ARBA00022989"/>
    </source>
</evidence>
<protein>
    <submittedName>
        <fullName evidence="7">Putative anion transporter 4, chloroplastic</fullName>
    </submittedName>
</protein>
<feature type="transmembrane region" description="Helical" evidence="5">
    <location>
        <begin position="75"/>
        <end position="94"/>
    </location>
</feature>
<dbReference type="InterPro" id="IPR044777">
    <property type="entry name" value="SLC17A9-like"/>
</dbReference>
<accession>A0A6G0YR44</accession>
<sequence length="402" mass="44262">MSSKMSHTHIVVLCSIANFINAADRVIMPIALIPMTNDFKWTMHWQGWILSAFAFGYLSSQVIGACAAKKFGGKLILLLSVFLWSISTVATPWVSHNTFALIFCRVMSGFGEGLGLPTIFHIFANNIAINERSSAFGYLVAAGSVGQTVATVICPHLMWQTSFYLFGSIGIVWSLIWMSLYSEKDYGKNDALPLIIIPQYSSIHWRKFFIYWPLWAIYIAHFTMNWSNYIIMHWLPTYLCYLGANSQSISLTAVPYIFNSVFGIVAGNYADKLIDRRWSVLTVRRLMTTIGLVGPAIFLLLFCTVNSLAAAIIFISISMGLCACNSAGHLSNHSEVAPNHAGITFSVSNTLATIPGILSGPLTAELVTASHGRWFPVFILAAALNFTGSIIYCSQSSTSQVL</sequence>
<feature type="transmembrane region" description="Helical" evidence="5">
    <location>
        <begin position="164"/>
        <end position="181"/>
    </location>
</feature>
<dbReference type="Gene3D" id="1.20.1250.20">
    <property type="entry name" value="MFS general substrate transporter like domains"/>
    <property type="match status" value="2"/>
</dbReference>
<keyword evidence="8" id="KW-1185">Reference proteome</keyword>
<feature type="domain" description="Major facilitator superfamily (MFS) profile" evidence="6">
    <location>
        <begin position="10"/>
        <end position="400"/>
    </location>
</feature>
<dbReference type="EMBL" id="VUJU01002816">
    <property type="protein sequence ID" value="KAF0760004.1"/>
    <property type="molecule type" value="Genomic_DNA"/>
</dbReference>
<comment type="subcellular location">
    <subcellularLocation>
        <location evidence="1">Membrane</location>
        <topology evidence="1">Multi-pass membrane protein</topology>
    </subcellularLocation>
</comment>
<dbReference type="PANTHER" id="PTHR11662">
    <property type="entry name" value="SOLUTE CARRIER FAMILY 17"/>
    <property type="match status" value="1"/>
</dbReference>
<dbReference type="CDD" id="cd17380">
    <property type="entry name" value="MFS_SLC17A9_like"/>
    <property type="match status" value="1"/>
</dbReference>
<comment type="caution">
    <text evidence="7">The sequence shown here is derived from an EMBL/GenBank/DDBJ whole genome shotgun (WGS) entry which is preliminary data.</text>
</comment>
<evidence type="ECO:0000313" key="8">
    <source>
        <dbReference type="Proteomes" id="UP000478052"/>
    </source>
</evidence>
<dbReference type="PANTHER" id="PTHR11662:SF40">
    <property type="entry name" value="MAJOR FACILITATOR SUPERFAMILY (MFS) PROFILE DOMAIN-CONTAINING PROTEIN"/>
    <property type="match status" value="1"/>
</dbReference>
<feature type="transmembrane region" description="Helical" evidence="5">
    <location>
        <begin position="374"/>
        <end position="393"/>
    </location>
</feature>
<organism evidence="7 8">
    <name type="scientific">Aphis craccivora</name>
    <name type="common">Cowpea aphid</name>
    <dbReference type="NCBI Taxonomy" id="307492"/>
    <lineage>
        <taxon>Eukaryota</taxon>
        <taxon>Metazoa</taxon>
        <taxon>Ecdysozoa</taxon>
        <taxon>Arthropoda</taxon>
        <taxon>Hexapoda</taxon>
        <taxon>Insecta</taxon>
        <taxon>Pterygota</taxon>
        <taxon>Neoptera</taxon>
        <taxon>Paraneoptera</taxon>
        <taxon>Hemiptera</taxon>
        <taxon>Sternorrhyncha</taxon>
        <taxon>Aphidomorpha</taxon>
        <taxon>Aphidoidea</taxon>
        <taxon>Aphididae</taxon>
        <taxon>Aphidini</taxon>
        <taxon>Aphis</taxon>
        <taxon>Aphis</taxon>
    </lineage>
</organism>
<evidence type="ECO:0000259" key="6">
    <source>
        <dbReference type="PROSITE" id="PS50850"/>
    </source>
</evidence>
<feature type="transmembrane region" description="Helical" evidence="5">
    <location>
        <begin position="46"/>
        <end position="68"/>
    </location>
</feature>
<dbReference type="InterPro" id="IPR020846">
    <property type="entry name" value="MFS_dom"/>
</dbReference>
<dbReference type="GO" id="GO:0016020">
    <property type="term" value="C:membrane"/>
    <property type="evidence" value="ECO:0007669"/>
    <property type="project" value="UniProtKB-SubCell"/>
</dbReference>
<dbReference type="OrthoDB" id="2250022at2759"/>
<dbReference type="Pfam" id="PF07690">
    <property type="entry name" value="MFS_1"/>
    <property type="match status" value="1"/>
</dbReference>
<dbReference type="PROSITE" id="PS50850">
    <property type="entry name" value="MFS"/>
    <property type="match status" value="1"/>
</dbReference>
<dbReference type="InterPro" id="IPR036259">
    <property type="entry name" value="MFS_trans_sf"/>
</dbReference>
<dbReference type="Proteomes" id="UP000478052">
    <property type="component" value="Unassembled WGS sequence"/>
</dbReference>
<feature type="transmembrane region" description="Helical" evidence="5">
    <location>
        <begin position="100"/>
        <end position="123"/>
    </location>
</feature>
<feature type="transmembrane region" description="Helical" evidence="5">
    <location>
        <begin position="208"/>
        <end position="229"/>
    </location>
</feature>
<proteinExistence type="predicted"/>
<dbReference type="InterPro" id="IPR050382">
    <property type="entry name" value="MFS_Na/Anion_cotransporter"/>
</dbReference>
<evidence type="ECO:0000256" key="5">
    <source>
        <dbReference type="SAM" id="Phobius"/>
    </source>
</evidence>
<dbReference type="AlphaFoldDB" id="A0A6G0YR44"/>